<evidence type="ECO:0000313" key="3">
    <source>
        <dbReference type="EMBL" id="KAK5957441.1"/>
    </source>
</evidence>
<feature type="region of interest" description="Disordered" evidence="1">
    <location>
        <begin position="329"/>
        <end position="365"/>
    </location>
</feature>
<feature type="region of interest" description="Disordered" evidence="1">
    <location>
        <begin position="388"/>
        <end position="469"/>
    </location>
</feature>
<feature type="compositionally biased region" description="Basic and acidic residues" evidence="1">
    <location>
        <begin position="451"/>
        <end position="463"/>
    </location>
</feature>
<evidence type="ECO:0000256" key="2">
    <source>
        <dbReference type="SAM" id="Phobius"/>
    </source>
</evidence>
<name>A0AAN8IAZ9_9EURO</name>
<dbReference type="Proteomes" id="UP001316803">
    <property type="component" value="Unassembled WGS sequence"/>
</dbReference>
<protein>
    <submittedName>
        <fullName evidence="3">Uncharacterized protein</fullName>
    </submittedName>
</protein>
<accession>A0AAN8IAZ9</accession>
<feature type="compositionally biased region" description="Low complexity" evidence="1">
    <location>
        <begin position="404"/>
        <end position="417"/>
    </location>
</feature>
<reference evidence="3 4" key="1">
    <citation type="submission" date="2022-12" db="EMBL/GenBank/DDBJ databases">
        <title>Genomic features and morphological characterization of a novel Knufia sp. strain isolated from spacecraft assembly facility.</title>
        <authorList>
            <person name="Teixeira M."/>
            <person name="Chander A.M."/>
            <person name="Stajich J.E."/>
            <person name="Venkateswaran K."/>
        </authorList>
    </citation>
    <scope>NUCLEOTIDE SEQUENCE [LARGE SCALE GENOMIC DNA]</scope>
    <source>
        <strain evidence="3 4">FJI-L2-BK-P2</strain>
    </source>
</reference>
<keyword evidence="2" id="KW-0812">Transmembrane</keyword>
<gene>
    <name evidence="3" type="ORF">OHC33_001815</name>
</gene>
<proteinExistence type="predicted"/>
<dbReference type="EMBL" id="JAKLMC020000003">
    <property type="protein sequence ID" value="KAK5957441.1"/>
    <property type="molecule type" value="Genomic_DNA"/>
</dbReference>
<comment type="caution">
    <text evidence="3">The sequence shown here is derived from an EMBL/GenBank/DDBJ whole genome shotgun (WGS) entry which is preliminary data.</text>
</comment>
<keyword evidence="2" id="KW-1133">Transmembrane helix</keyword>
<feature type="transmembrane region" description="Helical" evidence="2">
    <location>
        <begin position="9"/>
        <end position="25"/>
    </location>
</feature>
<keyword evidence="4" id="KW-1185">Reference proteome</keyword>
<dbReference type="AlphaFoldDB" id="A0AAN8IAZ9"/>
<sequence>MASNVGDRILWTAVIASSIAAYWFIPSSLYHVKDLAVVSAPKPKPTKPQLINDAEAAIKPSTIAELASGPSYPIASSAIRLAAKRFVKDAQARRQFMLDLQSKEWHRRDRALNVLQLLLQNPALKESRMRQHFLDNSTFSALVAALVNLLPEHKRNTVIRSTRSTSFSPIRPLNRPAHERKILEVVLLLLEEPRDYNLGYSIVNAQPAIDAGIVTKWLKHYPFPCTLPEYRKYNFKRRDVVKLLDPDVWGDDDELMSRLMQMLIKMPHGARQLADVGFRTSSIHDRSNVGSRQWAVRSHPPVFSLDERPEYISIDGEEDDENNVGERAGELIDDEELMTRLQDPQARDGTSRSAGEMSRQRRHRQAVVVAEAGVPLGPDSILQRQPTQTELNWEQEVQGRQGELLRSSSRRSASAEESAADQIARERIDGLEGASRTPFQPPALDELEVPEEFRPSEQGREYQEDAVDG</sequence>
<evidence type="ECO:0000313" key="4">
    <source>
        <dbReference type="Proteomes" id="UP001316803"/>
    </source>
</evidence>
<evidence type="ECO:0000256" key="1">
    <source>
        <dbReference type="SAM" id="MobiDB-lite"/>
    </source>
</evidence>
<organism evidence="3 4">
    <name type="scientific">Knufia fluminis</name>
    <dbReference type="NCBI Taxonomy" id="191047"/>
    <lineage>
        <taxon>Eukaryota</taxon>
        <taxon>Fungi</taxon>
        <taxon>Dikarya</taxon>
        <taxon>Ascomycota</taxon>
        <taxon>Pezizomycotina</taxon>
        <taxon>Eurotiomycetes</taxon>
        <taxon>Chaetothyriomycetidae</taxon>
        <taxon>Chaetothyriales</taxon>
        <taxon>Trichomeriaceae</taxon>
        <taxon>Knufia</taxon>
    </lineage>
</organism>
<keyword evidence="2" id="KW-0472">Membrane</keyword>